<sequence length="709" mass="77947">MLSHPHLSESRRHDAQDTCQGPRKSGHCPEILLKDDHYHLPPPPAAATFEMPNTFFNHYGEGPEHEETWQLPRKQAACPASSQTSSRAELERLSSRPYSTRVLDASDFASAWESAVIPVLSELLQKSCASDFAVDVHNLAEMSSQDVPRVVYVTISDAVDSEFEQNIKDELARSVPSRFGPLYVRFRKGHVKKSGWWGKEEGGKDSVCLPRNSGFRKDPSPGMSIGPVCVPDAASLGGFVRVGTELYAMSAFHAFEDSFKHGNLKVRHPAIPDVPIANLQDSSAQYGIGALTMWAHKGAMRPSLTFRDTGIPEQLTRVEMDWCLIGPVANGKNVISVPPFDMDRHVAVQETAAAEGNTEVYALARTSGYSLDFTSDVPGLQRIGGTLRREWTVRQYLPVQHPSETRAEPPLQTLKQWVTSGIGVPGDSGAWLIRRRDNALMGLVWARNHDCGSPLERVRLTYFTPIVDILADARERHTEEEVSLPHYSASEISLDMPLRGQRLLIDASAEEPWPGFQRDGIQQRRQARLEFIRACLANVTVPTDAPFSFVNVRSQIDVELGDEPMRGHAGAASSVQVFDELRTEGSQLEPPEPRAVSPTEDLSLSTFDSRGRILLGINMGCSAQTVDSKAAPDSRTPELSTCSSTTSSCAGSSLGESSHATHPMSNDIRVVSDDGIYEDAIADVEEPIRAKASWPFACHELVRLVQPCP</sequence>
<dbReference type="EMBL" id="MU853794">
    <property type="protein sequence ID" value="KAK3940545.1"/>
    <property type="molecule type" value="Genomic_DNA"/>
</dbReference>
<comment type="caution">
    <text evidence="2">The sequence shown here is derived from an EMBL/GenBank/DDBJ whole genome shotgun (WGS) entry which is preliminary data.</text>
</comment>
<protein>
    <submittedName>
        <fullName evidence="2">Uncharacterized protein</fullName>
    </submittedName>
</protein>
<feature type="compositionally biased region" description="Low complexity" evidence="1">
    <location>
        <begin position="639"/>
        <end position="658"/>
    </location>
</feature>
<dbReference type="Proteomes" id="UP001303473">
    <property type="component" value="Unassembled WGS sequence"/>
</dbReference>
<evidence type="ECO:0000313" key="2">
    <source>
        <dbReference type="EMBL" id="KAK3940545.1"/>
    </source>
</evidence>
<feature type="compositionally biased region" description="Basic and acidic residues" evidence="1">
    <location>
        <begin position="1"/>
        <end position="16"/>
    </location>
</feature>
<accession>A0AAN6N821</accession>
<feature type="region of interest" description="Disordered" evidence="1">
    <location>
        <begin position="1"/>
        <end position="27"/>
    </location>
</feature>
<evidence type="ECO:0000256" key="1">
    <source>
        <dbReference type="SAM" id="MobiDB-lite"/>
    </source>
</evidence>
<dbReference type="AlphaFoldDB" id="A0AAN6N821"/>
<gene>
    <name evidence="2" type="ORF">QBC46DRAFT_260698</name>
</gene>
<name>A0AAN6N821_9PEZI</name>
<organism evidence="2 3">
    <name type="scientific">Diplogelasinospora grovesii</name>
    <dbReference type="NCBI Taxonomy" id="303347"/>
    <lineage>
        <taxon>Eukaryota</taxon>
        <taxon>Fungi</taxon>
        <taxon>Dikarya</taxon>
        <taxon>Ascomycota</taxon>
        <taxon>Pezizomycotina</taxon>
        <taxon>Sordariomycetes</taxon>
        <taxon>Sordariomycetidae</taxon>
        <taxon>Sordariales</taxon>
        <taxon>Diplogelasinosporaceae</taxon>
        <taxon>Diplogelasinospora</taxon>
    </lineage>
</organism>
<reference evidence="3" key="1">
    <citation type="journal article" date="2023" name="Mol. Phylogenet. Evol.">
        <title>Genome-scale phylogeny and comparative genomics of the fungal order Sordariales.</title>
        <authorList>
            <person name="Hensen N."/>
            <person name="Bonometti L."/>
            <person name="Westerberg I."/>
            <person name="Brannstrom I.O."/>
            <person name="Guillou S."/>
            <person name="Cros-Aarteil S."/>
            <person name="Calhoun S."/>
            <person name="Haridas S."/>
            <person name="Kuo A."/>
            <person name="Mondo S."/>
            <person name="Pangilinan J."/>
            <person name="Riley R."/>
            <person name="LaButti K."/>
            <person name="Andreopoulos B."/>
            <person name="Lipzen A."/>
            <person name="Chen C."/>
            <person name="Yan M."/>
            <person name="Daum C."/>
            <person name="Ng V."/>
            <person name="Clum A."/>
            <person name="Steindorff A."/>
            <person name="Ohm R.A."/>
            <person name="Martin F."/>
            <person name="Silar P."/>
            <person name="Natvig D.O."/>
            <person name="Lalanne C."/>
            <person name="Gautier V."/>
            <person name="Ament-Velasquez S.L."/>
            <person name="Kruys A."/>
            <person name="Hutchinson M.I."/>
            <person name="Powell A.J."/>
            <person name="Barry K."/>
            <person name="Miller A.N."/>
            <person name="Grigoriev I.V."/>
            <person name="Debuchy R."/>
            <person name="Gladieux P."/>
            <person name="Hiltunen Thoren M."/>
            <person name="Johannesson H."/>
        </authorList>
    </citation>
    <scope>NUCLEOTIDE SEQUENCE [LARGE SCALE GENOMIC DNA]</scope>
    <source>
        <strain evidence="3">CBS 340.73</strain>
    </source>
</reference>
<feature type="region of interest" description="Disordered" evidence="1">
    <location>
        <begin position="627"/>
        <end position="664"/>
    </location>
</feature>
<proteinExistence type="predicted"/>
<evidence type="ECO:0000313" key="3">
    <source>
        <dbReference type="Proteomes" id="UP001303473"/>
    </source>
</evidence>
<keyword evidence="3" id="KW-1185">Reference proteome</keyword>